<protein>
    <submittedName>
        <fullName evidence="2">Uncharacterized protein</fullName>
    </submittedName>
</protein>
<feature type="region of interest" description="Disordered" evidence="1">
    <location>
        <begin position="344"/>
        <end position="376"/>
    </location>
</feature>
<comment type="caution">
    <text evidence="2">The sequence shown here is derived from an EMBL/GenBank/DDBJ whole genome shotgun (WGS) entry which is preliminary data.</text>
</comment>
<feature type="compositionally biased region" description="Polar residues" evidence="1">
    <location>
        <begin position="123"/>
        <end position="134"/>
    </location>
</feature>
<feature type="compositionally biased region" description="Basic and acidic residues" evidence="1">
    <location>
        <begin position="135"/>
        <end position="146"/>
    </location>
</feature>
<dbReference type="AlphaFoldDB" id="A0AB38LJ17"/>
<gene>
    <name evidence="2" type="ORF">D6C94_09896</name>
</gene>
<reference evidence="2 3" key="1">
    <citation type="submission" date="2018-10" db="EMBL/GenBank/DDBJ databases">
        <title>Fifty Aureobasidium pullulans genomes reveal a recombining polyextremotolerant generalist.</title>
        <authorList>
            <person name="Gostincar C."/>
            <person name="Turk M."/>
            <person name="Zajc J."/>
            <person name="Gunde-Cimerman N."/>
        </authorList>
    </citation>
    <scope>NUCLEOTIDE SEQUENCE [LARGE SCALE GENOMIC DNA]</scope>
    <source>
        <strain evidence="2 3">EXF-4256</strain>
    </source>
</reference>
<accession>A0AB38LJ17</accession>
<dbReference type="EMBL" id="QZBJ01000113">
    <property type="protein sequence ID" value="THY69045.1"/>
    <property type="molecule type" value="Genomic_DNA"/>
</dbReference>
<name>A0AB38LJ17_AURPU</name>
<dbReference type="Proteomes" id="UP000305064">
    <property type="component" value="Unassembled WGS sequence"/>
</dbReference>
<feature type="region of interest" description="Disordered" evidence="1">
    <location>
        <begin position="458"/>
        <end position="488"/>
    </location>
</feature>
<proteinExistence type="predicted"/>
<evidence type="ECO:0000256" key="1">
    <source>
        <dbReference type="SAM" id="MobiDB-lite"/>
    </source>
</evidence>
<sequence>MRATKPGGLVFNFSELPAAPNDLYKKAATPRLKRAGAEKSPVIVVEDDGSPLFEPLGDQTPDQTEVGHRLRPSRMVPAPSHARGARKSTDPKIWTRVPDWSQMDRPAQKTDSTRPPARPPGNGSDSKTKANANQLDRRPKSEHKRFTYRDIGGIGREIWQPGDPDGMRGTEFTNNTYTKRWRFFQTDIGPIERGTNSPPHYVVLDDKAAWDIMSSKKYTNKDKGDFWALDFTTGGGRVLAARFNKGRAAVVAKGTGMDVDEKDGQGVRHVGYTVIGEKDKKRPYCFSGEKGGYEEIIFNVPTAEPVAANQTSVLDDGNRTENPTATQNAGRKIGLLGKRKAEESLNPRHKREKVGKYLHSTPSPTWPGGSRRLNKPPVQRARHADRELDDHFYGSELSPQIAAGGKTVYAANVEEEPERVNGLLVTSGRRTPHGARTEYAIGANTPFVDRSLDARTPLREPASRIQSQVSEMEPDSQLPSHDTGYAQGSEQPLWQDVKRIEEELLQARGLLRSRDGEIASLRAQLNDPKAAGALRAKDIEIQRLKEELRQALSGDY</sequence>
<evidence type="ECO:0000313" key="2">
    <source>
        <dbReference type="EMBL" id="THY69045.1"/>
    </source>
</evidence>
<feature type="region of interest" description="Disordered" evidence="1">
    <location>
        <begin position="32"/>
        <end position="146"/>
    </location>
</feature>
<organism evidence="2 3">
    <name type="scientific">Aureobasidium pullulans</name>
    <name type="common">Black yeast</name>
    <name type="synonym">Pullularia pullulans</name>
    <dbReference type="NCBI Taxonomy" id="5580"/>
    <lineage>
        <taxon>Eukaryota</taxon>
        <taxon>Fungi</taxon>
        <taxon>Dikarya</taxon>
        <taxon>Ascomycota</taxon>
        <taxon>Pezizomycotina</taxon>
        <taxon>Dothideomycetes</taxon>
        <taxon>Dothideomycetidae</taxon>
        <taxon>Dothideales</taxon>
        <taxon>Saccotheciaceae</taxon>
        <taxon>Aureobasidium</taxon>
    </lineage>
</organism>
<evidence type="ECO:0000313" key="3">
    <source>
        <dbReference type="Proteomes" id="UP000305064"/>
    </source>
</evidence>